<protein>
    <submittedName>
        <fullName evidence="4">DUF2231 domain-containing protein</fullName>
    </submittedName>
</protein>
<comment type="caution">
    <text evidence="4">The sequence shown here is derived from an EMBL/GenBank/DDBJ whole genome shotgun (WGS) entry which is preliminary data.</text>
</comment>
<gene>
    <name evidence="4" type="ORF">ACFO3Q_10705</name>
</gene>
<proteinExistence type="predicted"/>
<evidence type="ECO:0000256" key="2">
    <source>
        <dbReference type="SAM" id="Phobius"/>
    </source>
</evidence>
<keyword evidence="2" id="KW-1133">Transmembrane helix</keyword>
<keyword evidence="2" id="KW-0472">Membrane</keyword>
<dbReference type="EMBL" id="JBHSGG010000030">
    <property type="protein sequence ID" value="MFC4728638.1"/>
    <property type="molecule type" value="Genomic_DNA"/>
</dbReference>
<name>A0ABV9NP68_9GAMM</name>
<feature type="transmembrane region" description="Helical" evidence="2">
    <location>
        <begin position="60"/>
        <end position="84"/>
    </location>
</feature>
<accession>A0ABV9NP68</accession>
<feature type="transmembrane region" description="Helical" evidence="2">
    <location>
        <begin position="34"/>
        <end position="54"/>
    </location>
</feature>
<feature type="region of interest" description="Disordered" evidence="1">
    <location>
        <begin position="164"/>
        <end position="183"/>
    </location>
</feature>
<feature type="domain" description="DUF2231" evidence="3">
    <location>
        <begin position="27"/>
        <end position="159"/>
    </location>
</feature>
<feature type="compositionally biased region" description="Acidic residues" evidence="1">
    <location>
        <begin position="169"/>
        <end position="183"/>
    </location>
</feature>
<evidence type="ECO:0000256" key="1">
    <source>
        <dbReference type="SAM" id="MobiDB-lite"/>
    </source>
</evidence>
<keyword evidence="5" id="KW-1185">Reference proteome</keyword>
<dbReference type="Pfam" id="PF09990">
    <property type="entry name" value="DUF2231"/>
    <property type="match status" value="1"/>
</dbReference>
<sequence length="183" mass="19771">MSVKRVARSVRDAATNEGKSSTVSILQHPLHPMVVNFPIAFLSGALATDLAYLVTGSAVWAQFSFWLCAGGLTMGLLAALLGMTDFFTMHEARRHVSGWSHFISGIMLLSLAAANTRHRWGDVEDVWPWGLLLSAVGTFVVGVTGWLGGTLTFRHDIGTYGDEFKGEDSIGDDDDDSDSPPKD</sequence>
<feature type="transmembrane region" description="Helical" evidence="2">
    <location>
        <begin position="96"/>
        <end position="114"/>
    </location>
</feature>
<reference evidence="5" key="1">
    <citation type="journal article" date="2019" name="Int. J. Syst. Evol. Microbiol.">
        <title>The Global Catalogue of Microorganisms (GCM) 10K type strain sequencing project: providing services to taxonomists for standard genome sequencing and annotation.</title>
        <authorList>
            <consortium name="The Broad Institute Genomics Platform"/>
            <consortium name="The Broad Institute Genome Sequencing Center for Infectious Disease"/>
            <person name="Wu L."/>
            <person name="Ma J."/>
        </authorList>
    </citation>
    <scope>NUCLEOTIDE SEQUENCE [LARGE SCALE GENOMIC DNA]</scope>
    <source>
        <strain evidence="5">CGMCC 1.13574</strain>
    </source>
</reference>
<evidence type="ECO:0000313" key="4">
    <source>
        <dbReference type="EMBL" id="MFC4728638.1"/>
    </source>
</evidence>
<dbReference type="Proteomes" id="UP001595892">
    <property type="component" value="Unassembled WGS sequence"/>
</dbReference>
<feature type="transmembrane region" description="Helical" evidence="2">
    <location>
        <begin position="126"/>
        <end position="147"/>
    </location>
</feature>
<evidence type="ECO:0000259" key="3">
    <source>
        <dbReference type="Pfam" id="PF09990"/>
    </source>
</evidence>
<dbReference type="RefSeq" id="WP_377004671.1">
    <property type="nucleotide sequence ID" value="NZ_JBHSGG010000030.1"/>
</dbReference>
<keyword evidence="2" id="KW-0812">Transmembrane</keyword>
<dbReference type="InterPro" id="IPR019251">
    <property type="entry name" value="DUF2231_TM"/>
</dbReference>
<evidence type="ECO:0000313" key="5">
    <source>
        <dbReference type="Proteomes" id="UP001595892"/>
    </source>
</evidence>
<organism evidence="4 5">
    <name type="scientific">Coralloluteibacterium thermophilum</name>
    <dbReference type="NCBI Taxonomy" id="2707049"/>
    <lineage>
        <taxon>Bacteria</taxon>
        <taxon>Pseudomonadati</taxon>
        <taxon>Pseudomonadota</taxon>
        <taxon>Gammaproteobacteria</taxon>
        <taxon>Lysobacterales</taxon>
        <taxon>Lysobacteraceae</taxon>
        <taxon>Coralloluteibacterium</taxon>
    </lineage>
</organism>